<evidence type="ECO:0000259" key="1">
    <source>
        <dbReference type="Pfam" id="PF06568"/>
    </source>
</evidence>
<evidence type="ECO:0000313" key="2">
    <source>
        <dbReference type="EMBL" id="SEB02010.1"/>
    </source>
</evidence>
<proteinExistence type="predicted"/>
<dbReference type="GeneID" id="97766111"/>
<dbReference type="EMBL" id="FNQS01000017">
    <property type="protein sequence ID" value="SEB02010.1"/>
    <property type="molecule type" value="Genomic_DNA"/>
</dbReference>
<dbReference type="AlphaFoldDB" id="A0A1H4FYW4"/>
<dbReference type="RefSeq" id="WP_036153673.1">
    <property type="nucleotide sequence ID" value="NZ_FNQS01000017.1"/>
</dbReference>
<organism evidence="2 3">
    <name type="scientific">Lonsdalea quercina</name>
    <dbReference type="NCBI Taxonomy" id="71657"/>
    <lineage>
        <taxon>Bacteria</taxon>
        <taxon>Pseudomonadati</taxon>
        <taxon>Pseudomonadota</taxon>
        <taxon>Gammaproteobacteria</taxon>
        <taxon>Enterobacterales</taxon>
        <taxon>Pectobacteriaceae</taxon>
        <taxon>Lonsdalea</taxon>
    </lineage>
</organism>
<protein>
    <submittedName>
        <fullName evidence="2">Uncharacterized conserved protein YjiS, DUF1127 family</fullName>
    </submittedName>
</protein>
<accession>A0A1H4FYW4</accession>
<feature type="domain" description="YjiS-like" evidence="1">
    <location>
        <begin position="18"/>
        <end position="56"/>
    </location>
</feature>
<dbReference type="Proteomes" id="UP000187280">
    <property type="component" value="Unassembled WGS sequence"/>
</dbReference>
<evidence type="ECO:0000313" key="3">
    <source>
        <dbReference type="Proteomes" id="UP000187280"/>
    </source>
</evidence>
<gene>
    <name evidence="2" type="ORF">SAMN02982996_03285</name>
</gene>
<sequence length="82" mass="9957">MTQHHQHSQISTLHALFIRVYESWRERRLRNKTRALLYTMSDERLKDIGLSRADIDQCYQPKAFGKDGWLQYRNDAHKKIER</sequence>
<dbReference type="InterPro" id="IPR009506">
    <property type="entry name" value="YjiS-like"/>
</dbReference>
<name>A0A1H4FYW4_9GAMM</name>
<dbReference type="Pfam" id="PF06568">
    <property type="entry name" value="YjiS-like"/>
    <property type="match status" value="1"/>
</dbReference>
<reference evidence="2 3" key="1">
    <citation type="submission" date="2016-10" db="EMBL/GenBank/DDBJ databases">
        <authorList>
            <person name="de Groot N.N."/>
        </authorList>
    </citation>
    <scope>NUCLEOTIDE SEQUENCE [LARGE SCALE GENOMIC DNA]</scope>
    <source>
        <strain evidence="2 3">ATCC 29281</strain>
    </source>
</reference>
<keyword evidence="3" id="KW-1185">Reference proteome</keyword>